<sequence length="103" mass="11344">MWGSLTPEAPHKLPILTLQAEQQRADTSRVSLSLSTPEGLPVVTLDSHISIIQEMKTEQNRQTVASALVETQSLRVRLAFQDTPAAMPSPYEHAGSSPMHLWV</sequence>
<accession>A0A836CRD3</accession>
<dbReference type="EMBL" id="JAEMGP010000025">
    <property type="protein sequence ID" value="KAG5194784.1"/>
    <property type="molecule type" value="Genomic_DNA"/>
</dbReference>
<reference evidence="1 2" key="1">
    <citation type="submission" date="2020-12" db="EMBL/GenBank/DDBJ databases">
        <title>De novo assembly of Tibetan sheep genome.</title>
        <authorList>
            <person name="Li X."/>
        </authorList>
    </citation>
    <scope>NUCLEOTIDE SEQUENCE [LARGE SCALE GENOMIC DNA]</scope>
    <source>
        <tissue evidence="1">Heart</tissue>
    </source>
</reference>
<evidence type="ECO:0000313" key="1">
    <source>
        <dbReference type="EMBL" id="KAG5194784.1"/>
    </source>
</evidence>
<gene>
    <name evidence="1" type="ORF">JEQ12_013060</name>
</gene>
<protein>
    <submittedName>
        <fullName evidence="1">Uncharacterized protein</fullName>
    </submittedName>
</protein>
<dbReference type="Proteomes" id="UP000664991">
    <property type="component" value="Unassembled WGS sequence"/>
</dbReference>
<proteinExistence type="predicted"/>
<name>A0A836CRD3_SHEEP</name>
<organism evidence="1 2">
    <name type="scientific">Ovis aries</name>
    <name type="common">Sheep</name>
    <dbReference type="NCBI Taxonomy" id="9940"/>
    <lineage>
        <taxon>Eukaryota</taxon>
        <taxon>Metazoa</taxon>
        <taxon>Chordata</taxon>
        <taxon>Craniata</taxon>
        <taxon>Vertebrata</taxon>
        <taxon>Euteleostomi</taxon>
        <taxon>Mammalia</taxon>
        <taxon>Eutheria</taxon>
        <taxon>Laurasiatheria</taxon>
        <taxon>Artiodactyla</taxon>
        <taxon>Ruminantia</taxon>
        <taxon>Pecora</taxon>
        <taxon>Bovidae</taxon>
        <taxon>Caprinae</taxon>
        <taxon>Ovis</taxon>
    </lineage>
</organism>
<evidence type="ECO:0000313" key="2">
    <source>
        <dbReference type="Proteomes" id="UP000664991"/>
    </source>
</evidence>
<comment type="caution">
    <text evidence="1">The sequence shown here is derived from an EMBL/GenBank/DDBJ whole genome shotgun (WGS) entry which is preliminary data.</text>
</comment>
<dbReference type="AlphaFoldDB" id="A0A836CRD3"/>